<proteinExistence type="predicted"/>
<comment type="caution">
    <text evidence="1">The sequence shown here is derived from an EMBL/GenBank/DDBJ whole genome shotgun (WGS) entry which is preliminary data.</text>
</comment>
<accession>A0A813DCS2</accession>
<keyword evidence="2" id="KW-1185">Reference proteome</keyword>
<protein>
    <submittedName>
        <fullName evidence="1">Uncharacterized protein</fullName>
    </submittedName>
</protein>
<organism evidence="1 2">
    <name type="scientific">Polarella glacialis</name>
    <name type="common">Dinoflagellate</name>
    <dbReference type="NCBI Taxonomy" id="89957"/>
    <lineage>
        <taxon>Eukaryota</taxon>
        <taxon>Sar</taxon>
        <taxon>Alveolata</taxon>
        <taxon>Dinophyceae</taxon>
        <taxon>Suessiales</taxon>
        <taxon>Suessiaceae</taxon>
        <taxon>Polarella</taxon>
    </lineage>
</organism>
<evidence type="ECO:0000313" key="2">
    <source>
        <dbReference type="Proteomes" id="UP000654075"/>
    </source>
</evidence>
<name>A0A813DCS2_POLGL</name>
<feature type="non-terminal residue" evidence="1">
    <location>
        <position position="203"/>
    </location>
</feature>
<evidence type="ECO:0000313" key="1">
    <source>
        <dbReference type="EMBL" id="CAE8583733.1"/>
    </source>
</evidence>
<reference evidence="1" key="1">
    <citation type="submission" date="2021-02" db="EMBL/GenBank/DDBJ databases">
        <authorList>
            <person name="Dougan E. K."/>
            <person name="Rhodes N."/>
            <person name="Thang M."/>
            <person name="Chan C."/>
        </authorList>
    </citation>
    <scope>NUCLEOTIDE SEQUENCE</scope>
</reference>
<dbReference type="OrthoDB" id="416875at2759"/>
<sequence>AVDPSTVVAKLRPYLAIMFEGRGLNEGPPWPLDFMAVDIDGCDCLVTEELMQLVRPKVLQLEIAYHIPPPFRFTSQWDASRSNQWQAGYDVTVFNPGGGCSLSYALKMLRPFGYHLLRLTGADAVFIHESVAPVMEKGLRVRFPQDEFLCYRRSALWMQMPDSYVREWFFADHPSNVFSAIWSNMTSINRESGRPNAPFTLDY</sequence>
<dbReference type="OMA" id="HWHASHS"/>
<dbReference type="EMBL" id="CAJNNV010000846">
    <property type="protein sequence ID" value="CAE8583733.1"/>
    <property type="molecule type" value="Genomic_DNA"/>
</dbReference>
<dbReference type="AlphaFoldDB" id="A0A813DCS2"/>
<dbReference type="Proteomes" id="UP000654075">
    <property type="component" value="Unassembled WGS sequence"/>
</dbReference>
<gene>
    <name evidence="1" type="ORF">PGLA1383_LOCUS2685</name>
</gene>